<sequence length="297" mass="33447">MTSASELFHSRRSRFGRNSIPVDIGPGYESYSHLDRSNRQHRHSDHHHHHNNNNNSGTRNSIRRDRLELEGCNPLRRHLHQSRHHPLRRSSYPPQELDSSQFDQGSHQFAPGNVNISGNGSTIQDRLTFSGNGRLPGAVLLARERLLQRLRGVTLSGNRSNRSSPDVPIGDDFRLVDAGDWETEISIDWLASISPVTDSTRQQACQRPPGLTEEALDCLCVEIFSVPDEGDEPVMSRSSMECSICLESFCEGDELICLPCGHRFHLCCLDPWVRTCGDCPYCRRGIVVTTDGVKERL</sequence>
<proteinExistence type="predicted"/>
<evidence type="ECO:0000256" key="3">
    <source>
        <dbReference type="ARBA" id="ARBA00022833"/>
    </source>
</evidence>
<keyword evidence="2 4" id="KW-0863">Zinc-finger</keyword>
<reference evidence="7" key="1">
    <citation type="submission" date="2023-05" db="EMBL/GenBank/DDBJ databases">
        <authorList>
            <person name="Huff M."/>
        </authorList>
    </citation>
    <scope>NUCLEOTIDE SEQUENCE</scope>
</reference>
<dbReference type="PANTHER" id="PTHR45931">
    <property type="entry name" value="SI:CH211-59O9.10"/>
    <property type="match status" value="1"/>
</dbReference>
<feature type="compositionally biased region" description="Basic residues" evidence="5">
    <location>
        <begin position="77"/>
        <end position="88"/>
    </location>
</feature>
<evidence type="ECO:0000256" key="1">
    <source>
        <dbReference type="ARBA" id="ARBA00022723"/>
    </source>
</evidence>
<keyword evidence="3" id="KW-0862">Zinc</keyword>
<dbReference type="SMART" id="SM00184">
    <property type="entry name" value="RING"/>
    <property type="match status" value="1"/>
</dbReference>
<organism evidence="7 8">
    <name type="scientific">Fraxinus pennsylvanica</name>
    <dbReference type="NCBI Taxonomy" id="56036"/>
    <lineage>
        <taxon>Eukaryota</taxon>
        <taxon>Viridiplantae</taxon>
        <taxon>Streptophyta</taxon>
        <taxon>Embryophyta</taxon>
        <taxon>Tracheophyta</taxon>
        <taxon>Spermatophyta</taxon>
        <taxon>Magnoliopsida</taxon>
        <taxon>eudicotyledons</taxon>
        <taxon>Gunneridae</taxon>
        <taxon>Pentapetalae</taxon>
        <taxon>asterids</taxon>
        <taxon>lamiids</taxon>
        <taxon>Lamiales</taxon>
        <taxon>Oleaceae</taxon>
        <taxon>Oleeae</taxon>
        <taxon>Fraxinus</taxon>
    </lineage>
</organism>
<dbReference type="SUPFAM" id="SSF57850">
    <property type="entry name" value="RING/U-box"/>
    <property type="match status" value="1"/>
</dbReference>
<dbReference type="InterPro" id="IPR051834">
    <property type="entry name" value="RING_finger_E3_ligase"/>
</dbReference>
<dbReference type="Gene3D" id="3.30.40.10">
    <property type="entry name" value="Zinc/RING finger domain, C3HC4 (zinc finger)"/>
    <property type="match status" value="1"/>
</dbReference>
<dbReference type="GO" id="GO:0006511">
    <property type="term" value="P:ubiquitin-dependent protein catabolic process"/>
    <property type="evidence" value="ECO:0007669"/>
    <property type="project" value="TreeGrafter"/>
</dbReference>
<gene>
    <name evidence="7" type="ORF">FPE_LOCUS16303</name>
</gene>
<name>A0AAD1ZN16_9LAMI</name>
<feature type="region of interest" description="Disordered" evidence="5">
    <location>
        <begin position="16"/>
        <end position="62"/>
    </location>
</feature>
<keyword evidence="8" id="KW-1185">Reference proteome</keyword>
<dbReference type="EMBL" id="OU503045">
    <property type="protein sequence ID" value="CAI9769987.1"/>
    <property type="molecule type" value="Genomic_DNA"/>
</dbReference>
<evidence type="ECO:0000256" key="5">
    <source>
        <dbReference type="SAM" id="MobiDB-lite"/>
    </source>
</evidence>
<feature type="compositionally biased region" description="Basic residues" evidence="5">
    <location>
        <begin position="39"/>
        <end position="51"/>
    </location>
</feature>
<dbReference type="PANTHER" id="PTHR45931:SF3">
    <property type="entry name" value="RING ZINC FINGER-CONTAINING PROTEIN"/>
    <property type="match status" value="1"/>
</dbReference>
<protein>
    <recommendedName>
        <fullName evidence="6">RING-type domain-containing protein</fullName>
    </recommendedName>
</protein>
<dbReference type="PROSITE" id="PS50089">
    <property type="entry name" value="ZF_RING_2"/>
    <property type="match status" value="1"/>
</dbReference>
<keyword evidence="1" id="KW-0479">Metal-binding</keyword>
<evidence type="ECO:0000313" key="8">
    <source>
        <dbReference type="Proteomes" id="UP000834106"/>
    </source>
</evidence>
<dbReference type="Pfam" id="PF13639">
    <property type="entry name" value="zf-RING_2"/>
    <property type="match status" value="1"/>
</dbReference>
<dbReference type="GO" id="GO:0008270">
    <property type="term" value="F:zinc ion binding"/>
    <property type="evidence" value="ECO:0007669"/>
    <property type="project" value="UniProtKB-KW"/>
</dbReference>
<evidence type="ECO:0000256" key="4">
    <source>
        <dbReference type="PROSITE-ProRule" id="PRU00175"/>
    </source>
</evidence>
<dbReference type="GO" id="GO:0005634">
    <property type="term" value="C:nucleus"/>
    <property type="evidence" value="ECO:0007669"/>
    <property type="project" value="TreeGrafter"/>
</dbReference>
<dbReference type="GO" id="GO:0061630">
    <property type="term" value="F:ubiquitin protein ligase activity"/>
    <property type="evidence" value="ECO:0007669"/>
    <property type="project" value="TreeGrafter"/>
</dbReference>
<accession>A0AAD1ZN16</accession>
<dbReference type="InterPro" id="IPR001841">
    <property type="entry name" value="Znf_RING"/>
</dbReference>
<dbReference type="AlphaFoldDB" id="A0AAD1ZN16"/>
<feature type="region of interest" description="Disordered" evidence="5">
    <location>
        <begin position="77"/>
        <end position="105"/>
    </location>
</feature>
<feature type="domain" description="RING-type" evidence="6">
    <location>
        <begin position="242"/>
        <end position="283"/>
    </location>
</feature>
<evidence type="ECO:0000259" key="6">
    <source>
        <dbReference type="PROSITE" id="PS50089"/>
    </source>
</evidence>
<dbReference type="Proteomes" id="UP000834106">
    <property type="component" value="Chromosome 10"/>
</dbReference>
<evidence type="ECO:0000313" key="7">
    <source>
        <dbReference type="EMBL" id="CAI9769987.1"/>
    </source>
</evidence>
<dbReference type="InterPro" id="IPR013083">
    <property type="entry name" value="Znf_RING/FYVE/PHD"/>
</dbReference>
<evidence type="ECO:0000256" key="2">
    <source>
        <dbReference type="ARBA" id="ARBA00022771"/>
    </source>
</evidence>